<protein>
    <recommendedName>
        <fullName evidence="2">UPF0102 protein DFP79_2737</fullName>
    </recommendedName>
</protein>
<dbReference type="NCBIfam" id="NF009150">
    <property type="entry name" value="PRK12497.1-3"/>
    <property type="match status" value="1"/>
</dbReference>
<dbReference type="InterPro" id="IPR003509">
    <property type="entry name" value="UPF0102_YraN-like"/>
</dbReference>
<dbReference type="RefSeq" id="WP_133504455.1">
    <property type="nucleotide sequence ID" value="NZ_SNXC01000013.1"/>
</dbReference>
<dbReference type="GO" id="GO:0003676">
    <property type="term" value="F:nucleic acid binding"/>
    <property type="evidence" value="ECO:0007669"/>
    <property type="project" value="InterPro"/>
</dbReference>
<keyword evidence="3" id="KW-0255">Endonuclease</keyword>
<dbReference type="Gene3D" id="3.40.1350.10">
    <property type="match status" value="1"/>
</dbReference>
<dbReference type="AlphaFoldDB" id="A0A4R6M6N8"/>
<gene>
    <name evidence="3" type="ORF">DFP79_2737</name>
</gene>
<dbReference type="PANTHER" id="PTHR34039">
    <property type="entry name" value="UPF0102 PROTEIN YRAN"/>
    <property type="match status" value="1"/>
</dbReference>
<dbReference type="EMBL" id="SNXC01000013">
    <property type="protein sequence ID" value="TDO96964.1"/>
    <property type="molecule type" value="Genomic_DNA"/>
</dbReference>
<accession>A0A4R6M6N8</accession>
<dbReference type="PANTHER" id="PTHR34039:SF1">
    <property type="entry name" value="UPF0102 PROTEIN YRAN"/>
    <property type="match status" value="1"/>
</dbReference>
<dbReference type="NCBIfam" id="TIGR00252">
    <property type="entry name" value="YraN family protein"/>
    <property type="match status" value="1"/>
</dbReference>
<dbReference type="GO" id="GO:0004519">
    <property type="term" value="F:endonuclease activity"/>
    <property type="evidence" value="ECO:0007669"/>
    <property type="project" value="UniProtKB-KW"/>
</dbReference>
<comment type="caution">
    <text evidence="3">The sequence shown here is derived from an EMBL/GenBank/DDBJ whole genome shotgun (WGS) entry which is preliminary data.</text>
</comment>
<name>A0A4R6M6N8_9GAMM</name>
<dbReference type="OrthoDB" id="9794876at2"/>
<dbReference type="InterPro" id="IPR011335">
    <property type="entry name" value="Restrct_endonuc-II-like"/>
</dbReference>
<evidence type="ECO:0000313" key="3">
    <source>
        <dbReference type="EMBL" id="TDO96964.1"/>
    </source>
</evidence>
<keyword evidence="3" id="KW-0540">Nuclease</keyword>
<organism evidence="3 4">
    <name type="scientific">Marinomonas balearica</name>
    <dbReference type="NCBI Taxonomy" id="491947"/>
    <lineage>
        <taxon>Bacteria</taxon>
        <taxon>Pseudomonadati</taxon>
        <taxon>Pseudomonadota</taxon>
        <taxon>Gammaproteobacteria</taxon>
        <taxon>Oceanospirillales</taxon>
        <taxon>Oceanospirillaceae</taxon>
        <taxon>Marinomonas</taxon>
    </lineage>
</organism>
<dbReference type="SUPFAM" id="SSF52980">
    <property type="entry name" value="Restriction endonuclease-like"/>
    <property type="match status" value="1"/>
</dbReference>
<comment type="similarity">
    <text evidence="1 2">Belongs to the UPF0102 family.</text>
</comment>
<dbReference type="Pfam" id="PF02021">
    <property type="entry name" value="UPF0102"/>
    <property type="match status" value="1"/>
</dbReference>
<dbReference type="CDD" id="cd20736">
    <property type="entry name" value="PoNe_Nuclease"/>
    <property type="match status" value="1"/>
</dbReference>
<dbReference type="Proteomes" id="UP000294656">
    <property type="component" value="Unassembled WGS sequence"/>
</dbReference>
<dbReference type="HAMAP" id="MF_00048">
    <property type="entry name" value="UPF0102"/>
    <property type="match status" value="1"/>
</dbReference>
<evidence type="ECO:0000313" key="4">
    <source>
        <dbReference type="Proteomes" id="UP000294656"/>
    </source>
</evidence>
<evidence type="ECO:0000256" key="2">
    <source>
        <dbReference type="HAMAP-Rule" id="MF_00048"/>
    </source>
</evidence>
<sequence length="130" mass="15124">MLKLLSSFKEKKHSNKRIKSGDQAEHFAAVFLERSGLRVIGRNFHSRYGEIDIICMEGDVVVFVEVKFRKNHSRGKAIESITPSKLNKILLTAQFWIKKHKHEHSPIRFDAVTFDQTIDENSLNWFKAII</sequence>
<keyword evidence="4" id="KW-1185">Reference proteome</keyword>
<dbReference type="InterPro" id="IPR011856">
    <property type="entry name" value="tRNA_endonuc-like_dom_sf"/>
</dbReference>
<proteinExistence type="inferred from homology"/>
<reference evidence="3 4" key="1">
    <citation type="submission" date="2019-03" db="EMBL/GenBank/DDBJ databases">
        <title>Genomic Encyclopedia of Type Strains, Phase III (KMG-III): the genomes of soil and plant-associated and newly described type strains.</title>
        <authorList>
            <person name="Whitman W."/>
        </authorList>
    </citation>
    <scope>NUCLEOTIDE SEQUENCE [LARGE SCALE GENOMIC DNA]</scope>
    <source>
        <strain evidence="3 4">CECT 7378</strain>
    </source>
</reference>
<keyword evidence="3" id="KW-0378">Hydrolase</keyword>
<evidence type="ECO:0000256" key="1">
    <source>
        <dbReference type="ARBA" id="ARBA00006738"/>
    </source>
</evidence>